<evidence type="ECO:0000313" key="8">
    <source>
        <dbReference type="Proteomes" id="UP000036923"/>
    </source>
</evidence>
<dbReference type="eggNOG" id="ENOG5032V5D">
    <property type="taxonomic scope" value="Bacteria"/>
</dbReference>
<dbReference type="InterPro" id="IPR050644">
    <property type="entry name" value="PG_Glycine_Bridge_Synth"/>
</dbReference>
<evidence type="ECO:0000256" key="6">
    <source>
        <dbReference type="ARBA" id="ARBA00023316"/>
    </source>
</evidence>
<evidence type="ECO:0000313" key="7">
    <source>
        <dbReference type="EMBL" id="KNY26595.1"/>
    </source>
</evidence>
<evidence type="ECO:0000256" key="4">
    <source>
        <dbReference type="ARBA" id="ARBA00022984"/>
    </source>
</evidence>
<dbReference type="RefSeq" id="WP_050753302.1">
    <property type="nucleotide sequence ID" value="NZ_JQKC01000006.1"/>
</dbReference>
<keyword evidence="4" id="KW-0573">Peptidoglycan synthesis</keyword>
<evidence type="ECO:0000256" key="3">
    <source>
        <dbReference type="ARBA" id="ARBA00022960"/>
    </source>
</evidence>
<dbReference type="STRING" id="398512.Bccel_1860"/>
<organism evidence="7 8">
    <name type="scientific">Pseudobacteroides cellulosolvens ATCC 35603 = DSM 2933</name>
    <dbReference type="NCBI Taxonomy" id="398512"/>
    <lineage>
        <taxon>Bacteria</taxon>
        <taxon>Bacillati</taxon>
        <taxon>Bacillota</taxon>
        <taxon>Clostridia</taxon>
        <taxon>Eubacteriales</taxon>
        <taxon>Oscillospiraceae</taxon>
        <taxon>Pseudobacteroides</taxon>
    </lineage>
</organism>
<accession>A0A0L6JLG0</accession>
<keyword evidence="2" id="KW-0808">Transferase</keyword>
<keyword evidence="5" id="KW-0012">Acyltransferase</keyword>
<dbReference type="PANTHER" id="PTHR36174:SF1">
    <property type="entry name" value="LIPID II:GLYCINE GLYCYLTRANSFERASE"/>
    <property type="match status" value="1"/>
</dbReference>
<dbReference type="Gene3D" id="3.40.630.30">
    <property type="match status" value="1"/>
</dbReference>
<dbReference type="PROSITE" id="PS51191">
    <property type="entry name" value="FEMABX"/>
    <property type="match status" value="1"/>
</dbReference>
<dbReference type="EMBL" id="LGTC01000001">
    <property type="protein sequence ID" value="KNY26595.1"/>
    <property type="molecule type" value="Genomic_DNA"/>
</dbReference>
<comment type="caution">
    <text evidence="7">The sequence shown here is derived from an EMBL/GenBank/DDBJ whole genome shotgun (WGS) entry which is preliminary data.</text>
</comment>
<dbReference type="SUPFAM" id="SSF55729">
    <property type="entry name" value="Acyl-CoA N-acyltransferases (Nat)"/>
    <property type="match status" value="1"/>
</dbReference>
<evidence type="ECO:0000256" key="1">
    <source>
        <dbReference type="ARBA" id="ARBA00009943"/>
    </source>
</evidence>
<dbReference type="InterPro" id="IPR016181">
    <property type="entry name" value="Acyl_CoA_acyltransferase"/>
</dbReference>
<evidence type="ECO:0000256" key="2">
    <source>
        <dbReference type="ARBA" id="ARBA00022679"/>
    </source>
</evidence>
<gene>
    <name evidence="7" type="ORF">Bccel_1860</name>
</gene>
<protein>
    <submittedName>
        <fullName evidence="7">Methicillin resistance protein</fullName>
    </submittedName>
</protein>
<dbReference type="GO" id="GO:0071555">
    <property type="term" value="P:cell wall organization"/>
    <property type="evidence" value="ECO:0007669"/>
    <property type="project" value="UniProtKB-KW"/>
</dbReference>
<dbReference type="AlphaFoldDB" id="A0A0L6JLG0"/>
<dbReference type="OrthoDB" id="5622654at2"/>
<dbReference type="GO" id="GO:0008360">
    <property type="term" value="P:regulation of cell shape"/>
    <property type="evidence" value="ECO:0007669"/>
    <property type="project" value="UniProtKB-KW"/>
</dbReference>
<name>A0A0L6JLG0_9FIRM</name>
<dbReference type="GO" id="GO:0009252">
    <property type="term" value="P:peptidoglycan biosynthetic process"/>
    <property type="evidence" value="ECO:0007669"/>
    <property type="project" value="UniProtKB-KW"/>
</dbReference>
<keyword evidence="6" id="KW-0961">Cell wall biogenesis/degradation</keyword>
<dbReference type="InterPro" id="IPR003447">
    <property type="entry name" value="FEMABX"/>
</dbReference>
<sequence>MVVLKKRKLFLKLEEVYYAQDYTSYMTDADIILFYQSVKSYEPCKLKNTLHIDLSKDEDTLYSEIHDHTKRELTKARNYNLKYIFNENPTMEELKKFSEFYNSFAKTKEIAEIDPESYRSLLDKKSFIITQMLDESGNTCCYHTYIIDGYRARAQHSCSQFRNTDDREYRYLVGRANRMLHWKDILEFKKKGYSIYDFGGLALKDDPVLANIDRFKKSFGGTIVQEYEFYQPRTLLGKILLSIIKKEVS</sequence>
<evidence type="ECO:0000256" key="5">
    <source>
        <dbReference type="ARBA" id="ARBA00023315"/>
    </source>
</evidence>
<proteinExistence type="inferred from homology"/>
<keyword evidence="3" id="KW-0133">Cell shape</keyword>
<dbReference type="PANTHER" id="PTHR36174">
    <property type="entry name" value="LIPID II:GLYCINE GLYCYLTRANSFERASE"/>
    <property type="match status" value="1"/>
</dbReference>
<dbReference type="GO" id="GO:0016755">
    <property type="term" value="F:aminoacyltransferase activity"/>
    <property type="evidence" value="ECO:0007669"/>
    <property type="project" value="InterPro"/>
</dbReference>
<dbReference type="Proteomes" id="UP000036923">
    <property type="component" value="Unassembled WGS sequence"/>
</dbReference>
<keyword evidence="8" id="KW-1185">Reference proteome</keyword>
<comment type="similarity">
    <text evidence="1">Belongs to the FemABX family.</text>
</comment>
<reference evidence="8" key="1">
    <citation type="submission" date="2015-07" db="EMBL/GenBank/DDBJ databases">
        <title>Near-Complete Genome Sequence of the Cellulolytic Bacterium Bacteroides (Pseudobacteroides) cellulosolvens ATCC 35603.</title>
        <authorList>
            <person name="Dassa B."/>
            <person name="Utturkar S.M."/>
            <person name="Klingeman D.M."/>
            <person name="Hurt R.A."/>
            <person name="Keller M."/>
            <person name="Xu J."/>
            <person name="Reddy Y.H.K."/>
            <person name="Borovok I."/>
            <person name="Grinberg I.R."/>
            <person name="Lamed R."/>
            <person name="Zhivin O."/>
            <person name="Bayer E.A."/>
            <person name="Brown S.D."/>
        </authorList>
    </citation>
    <scope>NUCLEOTIDE SEQUENCE [LARGE SCALE GENOMIC DNA]</scope>
    <source>
        <strain evidence="8">DSM 2933</strain>
    </source>
</reference>